<evidence type="ECO:0000256" key="2">
    <source>
        <dbReference type="ARBA" id="ARBA00022729"/>
    </source>
</evidence>
<comment type="subcellular location">
    <subcellularLocation>
        <location evidence="1">Cell outer membrane</location>
    </subcellularLocation>
</comment>
<proteinExistence type="predicted"/>
<dbReference type="PROSITE" id="PS51123">
    <property type="entry name" value="OMPA_2"/>
    <property type="match status" value="1"/>
</dbReference>
<dbReference type="PROSITE" id="PS01068">
    <property type="entry name" value="OMPA_1"/>
    <property type="match status" value="1"/>
</dbReference>
<evidence type="ECO:0000256" key="1">
    <source>
        <dbReference type="ARBA" id="ARBA00004442"/>
    </source>
</evidence>
<dbReference type="Pfam" id="PF00691">
    <property type="entry name" value="OmpA"/>
    <property type="match status" value="1"/>
</dbReference>
<evidence type="ECO:0000256" key="3">
    <source>
        <dbReference type="ARBA" id="ARBA00023136"/>
    </source>
</evidence>
<feature type="chain" id="PRO_5045761005" evidence="7">
    <location>
        <begin position="29"/>
        <end position="635"/>
    </location>
</feature>
<keyword evidence="2 7" id="KW-0732">Signal</keyword>
<evidence type="ECO:0000256" key="5">
    <source>
        <dbReference type="PROSITE-ProRule" id="PRU00473"/>
    </source>
</evidence>
<dbReference type="PRINTS" id="PR01023">
    <property type="entry name" value="NAFLGMOTY"/>
</dbReference>
<evidence type="ECO:0000259" key="8">
    <source>
        <dbReference type="PROSITE" id="PS51123"/>
    </source>
</evidence>
<organism evidence="9 10">
    <name type="scientific">Polyangium mundeleinium</name>
    <dbReference type="NCBI Taxonomy" id="2995306"/>
    <lineage>
        <taxon>Bacteria</taxon>
        <taxon>Pseudomonadati</taxon>
        <taxon>Myxococcota</taxon>
        <taxon>Polyangia</taxon>
        <taxon>Polyangiales</taxon>
        <taxon>Polyangiaceae</taxon>
        <taxon>Polyangium</taxon>
    </lineage>
</organism>
<keyword evidence="4" id="KW-0998">Cell outer membrane</keyword>
<dbReference type="PANTHER" id="PTHR30329:SF21">
    <property type="entry name" value="LIPOPROTEIN YIAD-RELATED"/>
    <property type="match status" value="1"/>
</dbReference>
<reference evidence="9 10" key="1">
    <citation type="submission" date="2022-11" db="EMBL/GenBank/DDBJ databases">
        <title>Minimal conservation of predation-associated metabolite biosynthetic gene clusters underscores biosynthetic potential of Myxococcota including descriptions for ten novel species: Archangium lansinium sp. nov., Myxococcus landrumus sp. nov., Nannocystis bai.</title>
        <authorList>
            <person name="Ahearne A."/>
            <person name="Stevens C."/>
            <person name="Dowd S."/>
        </authorList>
    </citation>
    <scope>NUCLEOTIDE SEQUENCE [LARGE SCALE GENOMIC DNA]</scope>
    <source>
        <strain evidence="9 10">RJM3</strain>
    </source>
</reference>
<dbReference type="Pfam" id="PF13557">
    <property type="entry name" value="Phenol_MetA_deg"/>
    <property type="match status" value="1"/>
</dbReference>
<feature type="compositionally biased region" description="Basic and acidic residues" evidence="6">
    <location>
        <begin position="402"/>
        <end position="425"/>
    </location>
</feature>
<dbReference type="EMBL" id="JAQNDO010000001">
    <property type="protein sequence ID" value="MDC0748639.1"/>
    <property type="molecule type" value="Genomic_DNA"/>
</dbReference>
<keyword evidence="3 5" id="KW-0472">Membrane</keyword>
<dbReference type="InterPro" id="IPR006665">
    <property type="entry name" value="OmpA-like"/>
</dbReference>
<feature type="compositionally biased region" description="Basic and acidic residues" evidence="6">
    <location>
        <begin position="434"/>
        <end position="468"/>
    </location>
</feature>
<feature type="compositionally biased region" description="Basic and acidic residues" evidence="6">
    <location>
        <begin position="347"/>
        <end position="361"/>
    </location>
</feature>
<dbReference type="CDD" id="cd07185">
    <property type="entry name" value="OmpA_C-like"/>
    <property type="match status" value="1"/>
</dbReference>
<dbReference type="RefSeq" id="WP_271927648.1">
    <property type="nucleotide sequence ID" value="NZ_JAQNDO010000001.1"/>
</dbReference>
<comment type="caution">
    <text evidence="9">The sequence shown here is derived from an EMBL/GenBank/DDBJ whole genome shotgun (WGS) entry which is preliminary data.</text>
</comment>
<dbReference type="Proteomes" id="UP001221411">
    <property type="component" value="Unassembled WGS sequence"/>
</dbReference>
<accession>A0ABT5F3G1</accession>
<feature type="domain" description="OmpA-like" evidence="8">
    <location>
        <begin position="511"/>
        <end position="629"/>
    </location>
</feature>
<evidence type="ECO:0000256" key="6">
    <source>
        <dbReference type="SAM" id="MobiDB-lite"/>
    </source>
</evidence>
<feature type="signal peptide" evidence="7">
    <location>
        <begin position="1"/>
        <end position="28"/>
    </location>
</feature>
<feature type="compositionally biased region" description="Basic and acidic residues" evidence="6">
    <location>
        <begin position="370"/>
        <end position="393"/>
    </location>
</feature>
<dbReference type="PANTHER" id="PTHR30329">
    <property type="entry name" value="STATOR ELEMENT OF FLAGELLAR MOTOR COMPLEX"/>
    <property type="match status" value="1"/>
</dbReference>
<dbReference type="InterPro" id="IPR028974">
    <property type="entry name" value="TSP_type-3_rpt"/>
</dbReference>
<name>A0ABT5F3G1_9BACT</name>
<protein>
    <submittedName>
        <fullName evidence="9">OmpA family protein</fullName>
    </submittedName>
</protein>
<gene>
    <name evidence="9" type="ORF">POL67_45345</name>
</gene>
<dbReference type="SUPFAM" id="SSF103088">
    <property type="entry name" value="OmpA-like"/>
    <property type="match status" value="1"/>
</dbReference>
<feature type="compositionally biased region" description="Basic and acidic residues" evidence="6">
    <location>
        <begin position="311"/>
        <end position="322"/>
    </location>
</feature>
<sequence>MRTIVRGRTLFSATVAAAVAASAAVASAQETQDGTQSAFALDRFQPAFAGDRMFGVSSPFVAGHLTPHAMLVADYAHNPLVLRRDGEKIGAVVGGQLFLHLNASLALWNRLGINLDVPLAVYQGGDNPAIGTDNFTSPQSAQIGDVRLGLRLSVLGKYWDPVQVAVGGYVWLPTGSSDAGSYVSDGSVRALPQLIAGGLVKDRIVWSTTLGVEIRGAKTIANVQQGSSFQFGLGAGYLLGEQKHVQIGLESSIGTVLDDPNSRNTNAELLASARFRFLNDFEAGLAAGPGLTSGQGTPSFRGVLTFAYTPEQKKSDKDHDGIPDAEDACPDVFGVSDPDPNKNGCPLDKDNDGIPDAKDACVDVPGVKNADPKKNGCPSDKDNDGIPDAKDACPDVPGVADPDPKKNGCPPDKDNDGIPDAKDACVDVPGVADPDPKKNGCPPDKDNDGIPDAKDACPDAPGKAHADPKLNGCPDTDEDKILDPEDACKDVKGVRDPDPTKNGCPPKNVIIKPTEIVITEQIQFDLNKATIKPVSNAILDSVARVLKDYPELALVEVQGHTDSTGSAKLNEKLSQARADSVKDALVKRGIDASRLTTKGYGPSVPIAENKTAAGREKNRRVQFVVLNNTVKAEKK</sequence>
<dbReference type="InterPro" id="IPR003367">
    <property type="entry name" value="Thrombospondin_3-like_rpt"/>
</dbReference>
<dbReference type="InterPro" id="IPR006664">
    <property type="entry name" value="OMP_bac"/>
</dbReference>
<feature type="region of interest" description="Disordered" evidence="6">
    <location>
        <begin position="311"/>
        <end position="482"/>
    </location>
</feature>
<evidence type="ECO:0000256" key="7">
    <source>
        <dbReference type="SAM" id="SignalP"/>
    </source>
</evidence>
<keyword evidence="10" id="KW-1185">Reference proteome</keyword>
<dbReference type="InterPro" id="IPR025737">
    <property type="entry name" value="FApF"/>
</dbReference>
<evidence type="ECO:0000313" key="10">
    <source>
        <dbReference type="Proteomes" id="UP001221411"/>
    </source>
</evidence>
<dbReference type="SUPFAM" id="SSF103647">
    <property type="entry name" value="TSP type-3 repeat"/>
    <property type="match status" value="2"/>
</dbReference>
<dbReference type="InterPro" id="IPR006690">
    <property type="entry name" value="OMPA-like_CS"/>
</dbReference>
<dbReference type="Gene3D" id="3.30.1330.60">
    <property type="entry name" value="OmpA-like domain"/>
    <property type="match status" value="1"/>
</dbReference>
<evidence type="ECO:0000313" key="9">
    <source>
        <dbReference type="EMBL" id="MDC0748639.1"/>
    </source>
</evidence>
<dbReference type="Pfam" id="PF02412">
    <property type="entry name" value="TSP_3"/>
    <property type="match status" value="1"/>
</dbReference>
<dbReference type="PRINTS" id="PR01021">
    <property type="entry name" value="OMPADOMAIN"/>
</dbReference>
<dbReference type="Gene3D" id="4.10.1080.10">
    <property type="entry name" value="TSP type-3 repeat"/>
    <property type="match status" value="2"/>
</dbReference>
<dbReference type="InterPro" id="IPR050330">
    <property type="entry name" value="Bact_OuterMem_StrucFunc"/>
</dbReference>
<dbReference type="InterPro" id="IPR036737">
    <property type="entry name" value="OmpA-like_sf"/>
</dbReference>
<evidence type="ECO:0000256" key="4">
    <source>
        <dbReference type="ARBA" id="ARBA00023237"/>
    </source>
</evidence>